<gene>
    <name evidence="8" type="ORF">PV04_07777</name>
</gene>
<keyword evidence="9" id="KW-1185">Reference proteome</keyword>
<keyword evidence="4 6" id="KW-0472">Membrane</keyword>
<evidence type="ECO:0000256" key="5">
    <source>
        <dbReference type="SAM" id="MobiDB-lite"/>
    </source>
</evidence>
<feature type="transmembrane region" description="Helical" evidence="6">
    <location>
        <begin position="94"/>
        <end position="114"/>
    </location>
</feature>
<evidence type="ECO:0000256" key="1">
    <source>
        <dbReference type="ARBA" id="ARBA00004141"/>
    </source>
</evidence>
<feature type="transmembrane region" description="Helical" evidence="6">
    <location>
        <begin position="210"/>
        <end position="230"/>
    </location>
</feature>
<dbReference type="InterPro" id="IPR036259">
    <property type="entry name" value="MFS_trans_sf"/>
</dbReference>
<dbReference type="Proteomes" id="UP000054266">
    <property type="component" value="Unassembled WGS sequence"/>
</dbReference>
<dbReference type="InterPro" id="IPR020846">
    <property type="entry name" value="MFS_dom"/>
</dbReference>
<evidence type="ECO:0000313" key="8">
    <source>
        <dbReference type="EMBL" id="KIW65522.1"/>
    </source>
</evidence>
<feature type="transmembrane region" description="Helical" evidence="6">
    <location>
        <begin position="181"/>
        <end position="204"/>
    </location>
</feature>
<comment type="subcellular location">
    <subcellularLocation>
        <location evidence="1">Membrane</location>
        <topology evidence="1">Multi-pass membrane protein</topology>
    </subcellularLocation>
</comment>
<dbReference type="AlphaFoldDB" id="A0A0D2DTX0"/>
<proteinExistence type="predicted"/>
<dbReference type="HOGENOM" id="CLU_008455_13_7_1"/>
<evidence type="ECO:0000256" key="6">
    <source>
        <dbReference type="SAM" id="Phobius"/>
    </source>
</evidence>
<feature type="region of interest" description="Disordered" evidence="5">
    <location>
        <begin position="1"/>
        <end position="41"/>
    </location>
</feature>
<feature type="compositionally biased region" description="Basic and acidic residues" evidence="5">
    <location>
        <begin position="17"/>
        <end position="29"/>
    </location>
</feature>
<feature type="transmembrane region" description="Helical" evidence="6">
    <location>
        <begin position="490"/>
        <end position="510"/>
    </location>
</feature>
<dbReference type="PROSITE" id="PS50850">
    <property type="entry name" value="MFS"/>
    <property type="match status" value="1"/>
</dbReference>
<feature type="transmembrane region" description="Helical" evidence="6">
    <location>
        <begin position="459"/>
        <end position="478"/>
    </location>
</feature>
<dbReference type="PANTHER" id="PTHR23502">
    <property type="entry name" value="MAJOR FACILITATOR SUPERFAMILY"/>
    <property type="match status" value="1"/>
</dbReference>
<feature type="transmembrane region" description="Helical" evidence="6">
    <location>
        <begin position="359"/>
        <end position="379"/>
    </location>
</feature>
<dbReference type="Pfam" id="PF07690">
    <property type="entry name" value="MFS_1"/>
    <property type="match status" value="1"/>
</dbReference>
<keyword evidence="3 6" id="KW-1133">Transmembrane helix</keyword>
<protein>
    <recommendedName>
        <fullName evidence="7">Major facilitator superfamily (MFS) profile domain-containing protein</fullName>
    </recommendedName>
</protein>
<keyword evidence="2 6" id="KW-0812">Transmembrane</keyword>
<feature type="transmembrane region" description="Helical" evidence="6">
    <location>
        <begin position="391"/>
        <end position="411"/>
    </location>
</feature>
<name>A0A0D2DTX0_9EURO</name>
<feature type="domain" description="Major facilitator superfamily (MFS) profile" evidence="7">
    <location>
        <begin position="56"/>
        <end position="515"/>
    </location>
</feature>
<evidence type="ECO:0000256" key="4">
    <source>
        <dbReference type="ARBA" id="ARBA00023136"/>
    </source>
</evidence>
<evidence type="ECO:0000313" key="9">
    <source>
        <dbReference type="Proteomes" id="UP000054266"/>
    </source>
</evidence>
<sequence>MSEKSDNTANIEDVETGGERGRQVPDGVKDGSPLETRNSEDKNDPLNWPYWLKVYLALMVSGLGFVNQLGSALINPAFVVIAEDLHISVEEASYCTTVVILFMGIMPMFVVPFSNVYGRRVLYLVFTAIAAACQFGSGAATTYGGLITGRIFYGIGASIPLGLGAATICDLFPQGERGTFLGIYTLCVNNGPHLAPIIGGYIALNLSWRWCLYVPGIIQAGFFACLCLTFPETLYSRTESIKSTNLSYFSRLLPCGKILERPIRPRHFLQPYIMIRYWAVSLPAIYWMTANTYGSAQFAVTGSKLARQLYEFDVAQTGLLMGIPQTVGCMVGEATAGWVSDMIINAYARRHDGYRKPEVRLALLPGCVALVAGLIAYGVCVDEHKAWPTLAASMGVASFGLQVGATMIYTYSTDCYKPQAPEVGVVINLYKSSEWESSLVTVPVLQSVRFYFIQWVRPLIAYFSCDAVFAFTIGFYAVPFGSREGYDVSFGVTAAINGVTLLPLVWLYFYGEKLRATQGRPCIHEDL</sequence>
<evidence type="ECO:0000256" key="3">
    <source>
        <dbReference type="ARBA" id="ARBA00022989"/>
    </source>
</evidence>
<dbReference type="SUPFAM" id="SSF103473">
    <property type="entry name" value="MFS general substrate transporter"/>
    <property type="match status" value="1"/>
</dbReference>
<dbReference type="GO" id="GO:0005886">
    <property type="term" value="C:plasma membrane"/>
    <property type="evidence" value="ECO:0007669"/>
    <property type="project" value="TreeGrafter"/>
</dbReference>
<feature type="transmembrane region" description="Helical" evidence="6">
    <location>
        <begin position="54"/>
        <end position="74"/>
    </location>
</feature>
<feature type="transmembrane region" description="Helical" evidence="6">
    <location>
        <begin position="151"/>
        <end position="169"/>
    </location>
</feature>
<evidence type="ECO:0000256" key="2">
    <source>
        <dbReference type="ARBA" id="ARBA00022692"/>
    </source>
</evidence>
<accession>A0A0D2DTX0</accession>
<dbReference type="STRING" id="5601.A0A0D2DTX0"/>
<evidence type="ECO:0000259" key="7">
    <source>
        <dbReference type="PROSITE" id="PS50850"/>
    </source>
</evidence>
<dbReference type="GO" id="GO:0022857">
    <property type="term" value="F:transmembrane transporter activity"/>
    <property type="evidence" value="ECO:0007669"/>
    <property type="project" value="InterPro"/>
</dbReference>
<dbReference type="EMBL" id="KN846960">
    <property type="protein sequence ID" value="KIW65522.1"/>
    <property type="molecule type" value="Genomic_DNA"/>
</dbReference>
<feature type="transmembrane region" description="Helical" evidence="6">
    <location>
        <begin position="121"/>
        <end position="145"/>
    </location>
</feature>
<dbReference type="Gene3D" id="1.20.1250.20">
    <property type="entry name" value="MFS general substrate transporter like domains"/>
    <property type="match status" value="1"/>
</dbReference>
<dbReference type="PANTHER" id="PTHR23502:SF181">
    <property type="entry name" value="MAJOR FACILITATOR SUPERFAMILY (MFS) PROFILE DOMAIN-CONTAINING PROTEIN"/>
    <property type="match status" value="1"/>
</dbReference>
<organism evidence="8 9">
    <name type="scientific">Phialophora macrospora</name>
    <dbReference type="NCBI Taxonomy" id="1851006"/>
    <lineage>
        <taxon>Eukaryota</taxon>
        <taxon>Fungi</taxon>
        <taxon>Dikarya</taxon>
        <taxon>Ascomycota</taxon>
        <taxon>Pezizomycotina</taxon>
        <taxon>Eurotiomycetes</taxon>
        <taxon>Chaetothyriomycetidae</taxon>
        <taxon>Chaetothyriales</taxon>
        <taxon>Herpotrichiellaceae</taxon>
        <taxon>Phialophora</taxon>
    </lineage>
</organism>
<reference evidence="8 9" key="1">
    <citation type="submission" date="2015-01" db="EMBL/GenBank/DDBJ databases">
        <title>The Genome Sequence of Capronia semiimmersa CBS27337.</title>
        <authorList>
            <consortium name="The Broad Institute Genomics Platform"/>
            <person name="Cuomo C."/>
            <person name="de Hoog S."/>
            <person name="Gorbushina A."/>
            <person name="Stielow B."/>
            <person name="Teixiera M."/>
            <person name="Abouelleil A."/>
            <person name="Chapman S.B."/>
            <person name="Priest M."/>
            <person name="Young S.K."/>
            <person name="Wortman J."/>
            <person name="Nusbaum C."/>
            <person name="Birren B."/>
        </authorList>
    </citation>
    <scope>NUCLEOTIDE SEQUENCE [LARGE SCALE GENOMIC DNA]</scope>
    <source>
        <strain evidence="8 9">CBS 27337</strain>
    </source>
</reference>
<dbReference type="InterPro" id="IPR011701">
    <property type="entry name" value="MFS"/>
</dbReference>